<keyword evidence="1" id="KW-1133">Transmembrane helix</keyword>
<name>A0A941F450_9BACT</name>
<dbReference type="Proteomes" id="UP000679220">
    <property type="component" value="Unassembled WGS sequence"/>
</dbReference>
<dbReference type="RefSeq" id="WP_212191453.1">
    <property type="nucleotide sequence ID" value="NZ_JAGTAR010000019.1"/>
</dbReference>
<comment type="caution">
    <text evidence="2">The sequence shown here is derived from an EMBL/GenBank/DDBJ whole genome shotgun (WGS) entry which is preliminary data.</text>
</comment>
<evidence type="ECO:0000313" key="2">
    <source>
        <dbReference type="EMBL" id="MBR8536421.1"/>
    </source>
</evidence>
<keyword evidence="3" id="KW-1185">Reference proteome</keyword>
<keyword evidence="1" id="KW-0472">Membrane</keyword>
<reference evidence="2" key="1">
    <citation type="journal article" date="2018" name="Int. J. Syst. Evol. Microbiol.">
        <title>Carboxylicivirga sediminis sp. nov., isolated from coastal sediment.</title>
        <authorList>
            <person name="Wang F.Q."/>
            <person name="Ren L.H."/>
            <person name="Zou R.J."/>
            <person name="Sun Y.Z."/>
            <person name="Liu X.J."/>
            <person name="Jiang F."/>
            <person name="Liu L.J."/>
        </authorList>
    </citation>
    <scope>NUCLEOTIDE SEQUENCE</scope>
    <source>
        <strain evidence="2">JR1</strain>
    </source>
</reference>
<feature type="transmembrane region" description="Helical" evidence="1">
    <location>
        <begin position="20"/>
        <end position="37"/>
    </location>
</feature>
<accession>A0A941F450</accession>
<protein>
    <submittedName>
        <fullName evidence="2">Uncharacterized protein</fullName>
    </submittedName>
</protein>
<keyword evidence="1" id="KW-0812">Transmembrane</keyword>
<proteinExistence type="predicted"/>
<dbReference type="AlphaFoldDB" id="A0A941F450"/>
<gene>
    <name evidence="2" type="ORF">KDU71_12685</name>
</gene>
<sequence>MDLEKYLETIDWCSFWNSQLTSLPLFLLGLILSIWLIPKITISKIKVDNKEYSKRKINFVITSLCEVINRITREYEIQGIGISICSKTSDKEVKKFVAILQPNILVSPTKELFDVNFLTKLQNSEPEDKYVRLTKEIKRLEYFLTRLEKVVGFHSLHLEDKIIQEIGVLCLDIIDLKKTFEENKIFEELNTKRTFVYGISELLNVYRKIIKLLDIVIKEKHLIIENTNTNNG</sequence>
<reference evidence="2" key="2">
    <citation type="submission" date="2021-04" db="EMBL/GenBank/DDBJ databases">
        <authorList>
            <person name="Zhang T."/>
            <person name="Zhang Y."/>
            <person name="Lu D."/>
            <person name="Zuo D."/>
            <person name="Du Z."/>
        </authorList>
    </citation>
    <scope>NUCLEOTIDE SEQUENCE</scope>
    <source>
        <strain evidence="2">JR1</strain>
    </source>
</reference>
<evidence type="ECO:0000256" key="1">
    <source>
        <dbReference type="SAM" id="Phobius"/>
    </source>
</evidence>
<evidence type="ECO:0000313" key="3">
    <source>
        <dbReference type="Proteomes" id="UP000679220"/>
    </source>
</evidence>
<organism evidence="2 3">
    <name type="scientific">Carboxylicivirga sediminis</name>
    <dbReference type="NCBI Taxonomy" id="2006564"/>
    <lineage>
        <taxon>Bacteria</taxon>
        <taxon>Pseudomonadati</taxon>
        <taxon>Bacteroidota</taxon>
        <taxon>Bacteroidia</taxon>
        <taxon>Marinilabiliales</taxon>
        <taxon>Marinilabiliaceae</taxon>
        <taxon>Carboxylicivirga</taxon>
    </lineage>
</organism>
<dbReference type="EMBL" id="JAGTAR010000019">
    <property type="protein sequence ID" value="MBR8536421.1"/>
    <property type="molecule type" value="Genomic_DNA"/>
</dbReference>